<evidence type="ECO:0000259" key="10">
    <source>
        <dbReference type="Pfam" id="PF08784"/>
    </source>
</evidence>
<evidence type="ECO:0000313" key="11">
    <source>
        <dbReference type="EMBL" id="KAJ9162878.1"/>
    </source>
</evidence>
<evidence type="ECO:0000259" key="9">
    <source>
        <dbReference type="Pfam" id="PF01336"/>
    </source>
</evidence>
<evidence type="ECO:0008006" key="13">
    <source>
        <dbReference type="Google" id="ProtNLM"/>
    </source>
</evidence>
<keyword evidence="6" id="KW-0233">DNA recombination</keyword>
<protein>
    <recommendedName>
        <fullName evidence="13">Replication protein A C-terminal domain-containing protein</fullName>
    </recommendedName>
</protein>
<keyword evidence="12" id="KW-1185">Reference proteome</keyword>
<evidence type="ECO:0000256" key="5">
    <source>
        <dbReference type="ARBA" id="ARBA00023125"/>
    </source>
</evidence>
<comment type="caution">
    <text evidence="11">The sequence shown here is derived from an EMBL/GenBank/DDBJ whole genome shotgun (WGS) entry which is preliminary data.</text>
</comment>
<dbReference type="Gene3D" id="2.40.50.140">
    <property type="entry name" value="Nucleic acid-binding proteins"/>
    <property type="match status" value="1"/>
</dbReference>
<dbReference type="EMBL" id="JARPOI010000013">
    <property type="protein sequence ID" value="KAJ9162878.1"/>
    <property type="molecule type" value="Genomic_DNA"/>
</dbReference>
<proteinExistence type="inferred from homology"/>
<dbReference type="InterPro" id="IPR012340">
    <property type="entry name" value="NA-bd_OB-fold"/>
</dbReference>
<dbReference type="InterPro" id="IPR036390">
    <property type="entry name" value="WH_DNA-bd_sf"/>
</dbReference>
<keyword evidence="4" id="KW-0227">DNA damage</keyword>
<keyword evidence="8" id="KW-0539">Nucleus</keyword>
<evidence type="ECO:0000256" key="6">
    <source>
        <dbReference type="ARBA" id="ARBA00023172"/>
    </source>
</evidence>
<evidence type="ECO:0000256" key="8">
    <source>
        <dbReference type="ARBA" id="ARBA00023242"/>
    </source>
</evidence>
<name>A0ABQ9L8C4_HEVBR</name>
<dbReference type="InterPro" id="IPR014646">
    <property type="entry name" value="Rfa2/RPA32"/>
</dbReference>
<sequence>MYRSSEFDGSAAAFMGGGFMPSQTTQLPDSSSSSLLSSRNREARCLLALTVKQICELPSNDESNFVIDGVEVTNVTIVGRVCQKEDKASEYTFLVDDGTGQIECTRWVQERIDTDEAEGILVGKYVRVHGHLRGLQGRRFINVFSIRPITDFNEITSHFIECIYVHFYNKRIRLPGATTQSQLANSTMNTPLKGYQTAPLNQSSAYSSADGLNNVGQMILNFLQQPIYLTNEDGVHRNVVAQQLNIPMDKLMDELQSLVDNGFVYSTIDDDHFKSTVNA</sequence>
<evidence type="ECO:0000256" key="2">
    <source>
        <dbReference type="ARBA" id="ARBA00007815"/>
    </source>
</evidence>
<evidence type="ECO:0000256" key="4">
    <source>
        <dbReference type="ARBA" id="ARBA00022763"/>
    </source>
</evidence>
<dbReference type="Proteomes" id="UP001174677">
    <property type="component" value="Chromosome 13"/>
</dbReference>
<dbReference type="InterPro" id="IPR004365">
    <property type="entry name" value="NA-bd_OB_tRNA"/>
</dbReference>
<reference evidence="11" key="1">
    <citation type="journal article" date="2023" name="Plant Biotechnol. J.">
        <title>Chromosome-level wild Hevea brasiliensis genome provides new tools for genomic-assisted breeding and valuable loci to elevate rubber yield.</title>
        <authorList>
            <person name="Cheng H."/>
            <person name="Song X."/>
            <person name="Hu Y."/>
            <person name="Wu T."/>
            <person name="Yang Q."/>
            <person name="An Z."/>
            <person name="Feng S."/>
            <person name="Deng Z."/>
            <person name="Wu W."/>
            <person name="Zeng X."/>
            <person name="Tu M."/>
            <person name="Wang X."/>
            <person name="Huang H."/>
        </authorList>
    </citation>
    <scope>NUCLEOTIDE SEQUENCE</scope>
    <source>
        <strain evidence="11">MT/VB/25A 57/8</strain>
    </source>
</reference>
<accession>A0ABQ9L8C4</accession>
<evidence type="ECO:0000313" key="12">
    <source>
        <dbReference type="Proteomes" id="UP001174677"/>
    </source>
</evidence>
<evidence type="ECO:0000256" key="7">
    <source>
        <dbReference type="ARBA" id="ARBA00023204"/>
    </source>
</evidence>
<dbReference type="InterPro" id="IPR014892">
    <property type="entry name" value="RPA_C"/>
</dbReference>
<dbReference type="SUPFAM" id="SSF50249">
    <property type="entry name" value="Nucleic acid-binding proteins"/>
    <property type="match status" value="1"/>
</dbReference>
<feature type="domain" description="Replication protein A C-terminal" evidence="10">
    <location>
        <begin position="166"/>
        <end position="271"/>
    </location>
</feature>
<organism evidence="11 12">
    <name type="scientific">Hevea brasiliensis</name>
    <name type="common">Para rubber tree</name>
    <name type="synonym">Siphonia brasiliensis</name>
    <dbReference type="NCBI Taxonomy" id="3981"/>
    <lineage>
        <taxon>Eukaryota</taxon>
        <taxon>Viridiplantae</taxon>
        <taxon>Streptophyta</taxon>
        <taxon>Embryophyta</taxon>
        <taxon>Tracheophyta</taxon>
        <taxon>Spermatophyta</taxon>
        <taxon>Magnoliopsida</taxon>
        <taxon>eudicotyledons</taxon>
        <taxon>Gunneridae</taxon>
        <taxon>Pentapetalae</taxon>
        <taxon>rosids</taxon>
        <taxon>fabids</taxon>
        <taxon>Malpighiales</taxon>
        <taxon>Euphorbiaceae</taxon>
        <taxon>Crotonoideae</taxon>
        <taxon>Micrandreae</taxon>
        <taxon>Hevea</taxon>
    </lineage>
</organism>
<dbReference type="Gene3D" id="1.10.10.10">
    <property type="entry name" value="Winged helix-like DNA-binding domain superfamily/Winged helix DNA-binding domain"/>
    <property type="match status" value="1"/>
</dbReference>
<keyword evidence="3" id="KW-0235">DNA replication</keyword>
<dbReference type="InterPro" id="IPR040260">
    <property type="entry name" value="RFA2-like"/>
</dbReference>
<dbReference type="InterPro" id="IPR036388">
    <property type="entry name" value="WH-like_DNA-bd_sf"/>
</dbReference>
<dbReference type="PANTHER" id="PTHR13989:SF16">
    <property type="entry name" value="REPLICATION PROTEIN A2"/>
    <property type="match status" value="1"/>
</dbReference>
<dbReference type="PIRSF" id="PIRSF036949">
    <property type="entry name" value="RPA32"/>
    <property type="match status" value="1"/>
</dbReference>
<dbReference type="Pfam" id="PF08784">
    <property type="entry name" value="RPA_C"/>
    <property type="match status" value="1"/>
</dbReference>
<feature type="domain" description="OB" evidence="9">
    <location>
        <begin position="75"/>
        <end position="149"/>
    </location>
</feature>
<keyword evidence="5" id="KW-0238">DNA-binding</keyword>
<comment type="subcellular location">
    <subcellularLocation>
        <location evidence="1">Nucleus</location>
    </subcellularLocation>
</comment>
<dbReference type="SUPFAM" id="SSF46785">
    <property type="entry name" value="Winged helix' DNA-binding domain"/>
    <property type="match status" value="1"/>
</dbReference>
<evidence type="ECO:0000256" key="3">
    <source>
        <dbReference type="ARBA" id="ARBA00022705"/>
    </source>
</evidence>
<evidence type="ECO:0000256" key="1">
    <source>
        <dbReference type="ARBA" id="ARBA00004123"/>
    </source>
</evidence>
<comment type="similarity">
    <text evidence="2">Belongs to the replication factor A protein 2 family.</text>
</comment>
<dbReference type="Pfam" id="PF01336">
    <property type="entry name" value="tRNA_anti-codon"/>
    <property type="match status" value="1"/>
</dbReference>
<dbReference type="PANTHER" id="PTHR13989">
    <property type="entry name" value="REPLICATION PROTEIN A-RELATED"/>
    <property type="match status" value="1"/>
</dbReference>
<dbReference type="CDD" id="cd04478">
    <property type="entry name" value="RPA2_DBD_D"/>
    <property type="match status" value="1"/>
</dbReference>
<keyword evidence="7" id="KW-0234">DNA repair</keyword>
<gene>
    <name evidence="11" type="ORF">P3X46_022619</name>
</gene>